<evidence type="ECO:0000313" key="1">
    <source>
        <dbReference type="EMBL" id="KAJ8003870.1"/>
    </source>
</evidence>
<comment type="caution">
    <text evidence="1">The sequence shown here is derived from an EMBL/GenBank/DDBJ whole genome shotgun (WGS) entry which is preliminary data.</text>
</comment>
<reference evidence="1" key="1">
    <citation type="submission" date="2021-05" db="EMBL/GenBank/DDBJ databases">
        <authorList>
            <person name="Pan Q."/>
            <person name="Jouanno E."/>
            <person name="Zahm M."/>
            <person name="Klopp C."/>
            <person name="Cabau C."/>
            <person name="Louis A."/>
            <person name="Berthelot C."/>
            <person name="Parey E."/>
            <person name="Roest Crollius H."/>
            <person name="Montfort J."/>
            <person name="Robinson-Rechavi M."/>
            <person name="Bouchez O."/>
            <person name="Lampietro C."/>
            <person name="Lopez Roques C."/>
            <person name="Donnadieu C."/>
            <person name="Postlethwait J."/>
            <person name="Bobe J."/>
            <person name="Dillon D."/>
            <person name="Chandos A."/>
            <person name="von Hippel F."/>
            <person name="Guiguen Y."/>
        </authorList>
    </citation>
    <scope>NUCLEOTIDE SEQUENCE</scope>
    <source>
        <strain evidence="1">YG-Jan2019</strain>
    </source>
</reference>
<sequence>MSKLQLLNVFITERLSAAAVEIFVAVQKTIASYQEEIYRAAEENVRLQKLLEMGVKPETQLHRADFQLLTPVDPPRQQNYKQEWSSEQDNQEPTHVKDVQHKLRLSQNDDPQPTQLHQIQTVNDRECGAAPRIIKTEEFNMGPDGESYSTPEPMCYPSHSVYSEGCAKAEKPFRCKQCGKGFTRQGHLIIHLRIHTGEKPYQCNDCGKRFNRKHDLGRHSKVHTGETTESFQIPVSPETSPLVQSFMCSDRALLLHSHVTLKTGLQTQDRDLFLFTDILVIAKAKSPSHFKLKTQVCVCEMWTAQCMEEVCEGSTCPERGFVMGWPTYNCAAIFSSAGQKDRWLSLLKSRIKEEKEKDDPKTIPLKVFGKGIGNCAQAVSKTLAVSNSDSTNEVVRLALQQFGVTSCVKDYQLWVNSKRDNAPYPLIGHEIPFNIQMSHVRQPLSHPGSKDAVPTPDRQRATPHDQVQVDKQCQFILKTRRSSTTTAPVIVDPVQKPFKRRRSLINWAFWKGSNSNIDSSSTSIPFPAPGYLFGQKLNTICWDNTLPKAIMDLLVFLYNEGPHTRGIFRRSAGAKACRELRDRLDSGAQDVLLSREHVFIIANVFKDFLRNIPDSLLCSNLYDQWMEVMEEADSEEAEEEEQAQDIKRLISMLPKENALLLRYLVAVLHCIQKNAHDNQMNAFNLSVCIAPSMLWAPGPSRPEVEGEGAKKVCDLVRFMIEHWQEVLGEDITSLFGDRTRTESDVSLPASPDVSSFHLTDSSYDSLENMLNDNSCESPSLQISRGRWRANPLQGSLDSVLTLSDYELDQPDADPNTTDSQSGDHNPCDTITQSKSGNLIQLPKPAQGCTRRLSPVVAPSRLRSPGPGRRGRRFSEPAIGYSVARFVARLTGNADRLGSSDLMAGYDDGEEMFHSLQKDGQTQTQPPGGTQKRSSKGALVGSETQGAPVCHQQESHSSLSSPPTASHHSSRDSLDSFLSRTRVQSAPIWQPKAGDDAPCQASSGPAVPPTTMFSTSTGSLPIPTSTPAQELGPNISSLKEIPSWGTLKASGGLHPNTWLKRGRRLSQTQQEEEEVGSTNKKVPTAKSPQVKAGQKQSSESPRSSLASAPLKTGGPMHQQFPGHFHYCRSPCYQPGDRSFTIKELREIYNRACTRGNTGSDVTNQGSRTAPQNVFFGQDGPCLSLVRPSSHSLTPGVDGLRVGRGSRRRCSESEAVHTDEALVLDDATRMERLNRDAKLGQRSKSADRSHDLGLTVSGAECRGDPKYCLSPSATNAVRDCLLSHKSSNPYSGQQVALALIQGQRLRKCSDPVSEPDFDPLIFADESYV</sequence>
<accession>A0ACC2GK08</accession>
<dbReference type="EMBL" id="CM055739">
    <property type="protein sequence ID" value="KAJ8003870.1"/>
    <property type="molecule type" value="Genomic_DNA"/>
</dbReference>
<protein>
    <submittedName>
        <fullName evidence="1">Uncharacterized protein</fullName>
    </submittedName>
</protein>
<keyword evidence="2" id="KW-1185">Reference proteome</keyword>
<evidence type="ECO:0000313" key="2">
    <source>
        <dbReference type="Proteomes" id="UP001157502"/>
    </source>
</evidence>
<proteinExistence type="predicted"/>
<organism evidence="1 2">
    <name type="scientific">Dallia pectoralis</name>
    <name type="common">Alaska blackfish</name>
    <dbReference type="NCBI Taxonomy" id="75939"/>
    <lineage>
        <taxon>Eukaryota</taxon>
        <taxon>Metazoa</taxon>
        <taxon>Chordata</taxon>
        <taxon>Craniata</taxon>
        <taxon>Vertebrata</taxon>
        <taxon>Euteleostomi</taxon>
        <taxon>Actinopterygii</taxon>
        <taxon>Neopterygii</taxon>
        <taxon>Teleostei</taxon>
        <taxon>Protacanthopterygii</taxon>
        <taxon>Esociformes</taxon>
        <taxon>Umbridae</taxon>
        <taxon>Dallia</taxon>
    </lineage>
</organism>
<gene>
    <name evidence="1" type="ORF">DPEC_G00152890</name>
</gene>
<dbReference type="Proteomes" id="UP001157502">
    <property type="component" value="Chromosome 12"/>
</dbReference>
<name>A0ACC2GK08_DALPE</name>